<protein>
    <recommendedName>
        <fullName evidence="6">Fibronectin type-III domain-containing protein</fullName>
    </recommendedName>
</protein>
<keyword evidence="8" id="KW-1185">Reference proteome</keyword>
<dbReference type="SUPFAM" id="SSF49265">
    <property type="entry name" value="Fibronectin type III"/>
    <property type="match status" value="1"/>
</dbReference>
<dbReference type="PANTHER" id="PTHR33607:SF2">
    <property type="entry name" value="ENDONUCLEASE-1"/>
    <property type="match status" value="1"/>
</dbReference>
<reference evidence="7 8" key="1">
    <citation type="journal article" date="2019" name="Int. J. Syst. Evol. Microbiol.">
        <title>The Global Catalogue of Microorganisms (GCM) 10K type strain sequencing project: providing services to taxonomists for standard genome sequencing and annotation.</title>
        <authorList>
            <consortium name="The Broad Institute Genomics Platform"/>
            <consortium name="The Broad Institute Genome Sequencing Center for Infectious Disease"/>
            <person name="Wu L."/>
            <person name="Ma J."/>
        </authorList>
    </citation>
    <scope>NUCLEOTIDE SEQUENCE [LARGE SCALE GENOMIC DNA]</scope>
    <source>
        <strain evidence="7 8">JCM 16231</strain>
    </source>
</reference>
<sequence length="636" mass="72449">MKQYIFPFFLFAFCFSYAQAPTGYYNSAEGLSGYQLKTALISIIDDIDDENGQSHHQDQGYNALFSAYASENSGDTDDYFENDGTVLDIYSEVANGSEAYNYEHVLNQCGNYNNEGDCYNREHLVPQSIFNSASPMRNDYFHVVPTDGAVNGARGNYPFGEVSNPNYISSNGSKRGENKFPGYSGTVFEPIDEFKGDIARSVLYFAIRYEDEFNNSWKTNEVLANNPQDFFVDWYIDLLLSWHVSDPVSQREIDRNNNGFQYQGNRNPLIDHPQFAYEIWGDPDNLPPTAPQNLQASNIKDSSINITWNPSQDNVGIEKYIVELDNINLVEVSSQTLNYTVQELSPERLYNFRVYAVDKSGNVSDPSENLEVVTLSESNILLKEDFENCNTVAGNLVSVSEVNDINWKCIDNYGEDNTQGYQMNAYQNNEQVLSRDWLITSDKIDFGNYEVEKISFWASASFGNTKLQLLYSSSYDGNGNPSNFDWQEIPNVDIPLHPDSSNNLFVYKANKIDISEISGEVYIAFKYDTATGENATKWTVDNFLIEGEQLLSNFTFRDKLEVLLYPNPSKNDKIHLDFNKGGVKTIEVYDLNGRLLLKRRTYLKNYAENLSQFQSGNYLMKIKHEGVSQIKRLVLK</sequence>
<comment type="similarity">
    <text evidence="1">Belongs to the EndA/NucM nuclease family.</text>
</comment>
<evidence type="ECO:0000259" key="6">
    <source>
        <dbReference type="PROSITE" id="PS50853"/>
    </source>
</evidence>
<evidence type="ECO:0000256" key="2">
    <source>
        <dbReference type="ARBA" id="ARBA00022722"/>
    </source>
</evidence>
<dbReference type="InterPro" id="IPR007346">
    <property type="entry name" value="Endonuclease-I"/>
</dbReference>
<dbReference type="PANTHER" id="PTHR33607">
    <property type="entry name" value="ENDONUCLEASE-1"/>
    <property type="match status" value="1"/>
</dbReference>
<accession>A0ABN1KCC1</accession>
<dbReference type="Proteomes" id="UP001500185">
    <property type="component" value="Unassembled WGS sequence"/>
</dbReference>
<feature type="chain" id="PRO_5045666218" description="Fibronectin type-III domain-containing protein" evidence="5">
    <location>
        <begin position="21"/>
        <end position="636"/>
    </location>
</feature>
<dbReference type="SMART" id="SM00060">
    <property type="entry name" value="FN3"/>
    <property type="match status" value="1"/>
</dbReference>
<keyword evidence="3 5" id="KW-0732">Signal</keyword>
<evidence type="ECO:0000313" key="8">
    <source>
        <dbReference type="Proteomes" id="UP001500185"/>
    </source>
</evidence>
<dbReference type="Gene3D" id="2.60.120.200">
    <property type="match status" value="1"/>
</dbReference>
<proteinExistence type="inferred from homology"/>
<dbReference type="EMBL" id="BAAAGG010000021">
    <property type="protein sequence ID" value="GAA0762169.1"/>
    <property type="molecule type" value="Genomic_DNA"/>
</dbReference>
<feature type="domain" description="Fibronectin type-III" evidence="6">
    <location>
        <begin position="290"/>
        <end position="377"/>
    </location>
</feature>
<keyword evidence="2" id="KW-0540">Nuclease</keyword>
<dbReference type="Pfam" id="PF00041">
    <property type="entry name" value="fn3"/>
    <property type="match status" value="1"/>
</dbReference>
<dbReference type="InterPro" id="IPR044925">
    <property type="entry name" value="His-Me_finger_sf"/>
</dbReference>
<dbReference type="InterPro" id="IPR036116">
    <property type="entry name" value="FN3_sf"/>
</dbReference>
<dbReference type="SUPFAM" id="SSF54060">
    <property type="entry name" value="His-Me finger endonucleases"/>
    <property type="match status" value="1"/>
</dbReference>
<gene>
    <name evidence="7" type="ORF">GCM10009433_22320</name>
</gene>
<name>A0ABN1KCC1_9FLAO</name>
<dbReference type="InterPro" id="IPR003961">
    <property type="entry name" value="FN3_dom"/>
</dbReference>
<keyword evidence="4" id="KW-0378">Hydrolase</keyword>
<dbReference type="PROSITE" id="PS50853">
    <property type="entry name" value="FN3"/>
    <property type="match status" value="1"/>
</dbReference>
<dbReference type="Gene3D" id="2.60.40.10">
    <property type="entry name" value="Immunoglobulins"/>
    <property type="match status" value="1"/>
</dbReference>
<evidence type="ECO:0000313" key="7">
    <source>
        <dbReference type="EMBL" id="GAA0762169.1"/>
    </source>
</evidence>
<dbReference type="RefSeq" id="WP_224455092.1">
    <property type="nucleotide sequence ID" value="NZ_BAAAGG010000021.1"/>
</dbReference>
<dbReference type="Pfam" id="PF04231">
    <property type="entry name" value="Endonuclease_1"/>
    <property type="match status" value="1"/>
</dbReference>
<dbReference type="InterPro" id="IPR013783">
    <property type="entry name" value="Ig-like_fold"/>
</dbReference>
<dbReference type="Pfam" id="PF18962">
    <property type="entry name" value="Por_Secre_tail"/>
    <property type="match status" value="1"/>
</dbReference>
<evidence type="ECO:0000256" key="3">
    <source>
        <dbReference type="ARBA" id="ARBA00022729"/>
    </source>
</evidence>
<evidence type="ECO:0000256" key="5">
    <source>
        <dbReference type="SAM" id="SignalP"/>
    </source>
</evidence>
<dbReference type="NCBIfam" id="TIGR04183">
    <property type="entry name" value="Por_Secre_tail"/>
    <property type="match status" value="1"/>
</dbReference>
<dbReference type="InterPro" id="IPR026444">
    <property type="entry name" value="Secre_tail"/>
</dbReference>
<organism evidence="7 8">
    <name type="scientific">Psychroflexus lacisalsi</name>
    <dbReference type="NCBI Taxonomy" id="503928"/>
    <lineage>
        <taxon>Bacteria</taxon>
        <taxon>Pseudomonadati</taxon>
        <taxon>Bacteroidota</taxon>
        <taxon>Flavobacteriia</taxon>
        <taxon>Flavobacteriales</taxon>
        <taxon>Flavobacteriaceae</taxon>
        <taxon>Psychroflexus</taxon>
    </lineage>
</organism>
<evidence type="ECO:0000256" key="4">
    <source>
        <dbReference type="ARBA" id="ARBA00022801"/>
    </source>
</evidence>
<comment type="caution">
    <text evidence="7">The sequence shown here is derived from an EMBL/GenBank/DDBJ whole genome shotgun (WGS) entry which is preliminary data.</text>
</comment>
<feature type="signal peptide" evidence="5">
    <location>
        <begin position="1"/>
        <end position="20"/>
    </location>
</feature>
<evidence type="ECO:0000256" key="1">
    <source>
        <dbReference type="ARBA" id="ARBA00006429"/>
    </source>
</evidence>
<dbReference type="CDD" id="cd00063">
    <property type="entry name" value="FN3"/>
    <property type="match status" value="1"/>
</dbReference>